<evidence type="ECO:0000256" key="1">
    <source>
        <dbReference type="ARBA" id="ARBA00004141"/>
    </source>
</evidence>
<keyword evidence="8" id="KW-1185">Reference proteome</keyword>
<evidence type="ECO:0000313" key="8">
    <source>
        <dbReference type="Proteomes" id="UP000287330"/>
    </source>
</evidence>
<dbReference type="OrthoDB" id="9808930at2"/>
<dbReference type="InterPro" id="IPR018649">
    <property type="entry name" value="SHOCT"/>
</dbReference>
<comment type="subcellular location">
    <subcellularLocation>
        <location evidence="1">Membrane</location>
        <topology evidence="1">Multi-pass membrane protein</topology>
    </subcellularLocation>
</comment>
<sequence length="160" mass="18462">MNYEKLRVLNELKDEGAISEDEYNRQREKLANESELSSKSEFDDLRKLTDDEKTYAFFMHLSQFTTFILPIIGLFAPILMWIMKREDAYIDAHGKIIFNWLVSITIYTSVLLVLAVFTLGLTFIPIVILGLLSIIFVILGAKNAKEGKIKEYPLSIRFMS</sequence>
<dbReference type="RefSeq" id="WP_110575984.1">
    <property type="nucleotide sequence ID" value="NZ_PIPV01000012.1"/>
</dbReference>
<evidence type="ECO:0000259" key="6">
    <source>
        <dbReference type="Pfam" id="PF09851"/>
    </source>
</evidence>
<feature type="transmembrane region" description="Helical" evidence="5">
    <location>
        <begin position="123"/>
        <end position="141"/>
    </location>
</feature>
<dbReference type="EMBL" id="PIPV01000012">
    <property type="protein sequence ID" value="RUO51241.1"/>
    <property type="molecule type" value="Genomic_DNA"/>
</dbReference>
<dbReference type="InterPro" id="IPR019109">
    <property type="entry name" value="MamF_MmsF"/>
</dbReference>
<feature type="domain" description="SHOCT" evidence="6">
    <location>
        <begin position="4"/>
        <end position="30"/>
    </location>
</feature>
<dbReference type="Pfam" id="PF09685">
    <property type="entry name" value="MamF_MmsF"/>
    <property type="match status" value="1"/>
</dbReference>
<gene>
    <name evidence="7" type="ORF">CWE25_11615</name>
</gene>
<reference evidence="8" key="1">
    <citation type="journal article" date="2018" name="Front. Microbiol.">
        <title>Genome-Based Analysis Reveals the Taxonomy and Diversity of the Family Idiomarinaceae.</title>
        <authorList>
            <person name="Liu Y."/>
            <person name="Lai Q."/>
            <person name="Shao Z."/>
        </authorList>
    </citation>
    <scope>NUCLEOTIDE SEQUENCE [LARGE SCALE GENOMIC DNA]</scope>
    <source>
        <strain evidence="8">F23</strain>
    </source>
</reference>
<evidence type="ECO:0000256" key="4">
    <source>
        <dbReference type="ARBA" id="ARBA00023136"/>
    </source>
</evidence>
<dbReference type="AlphaFoldDB" id="A0A432XRL4"/>
<dbReference type="Proteomes" id="UP000287330">
    <property type="component" value="Unassembled WGS sequence"/>
</dbReference>
<evidence type="ECO:0000256" key="3">
    <source>
        <dbReference type="ARBA" id="ARBA00022989"/>
    </source>
</evidence>
<comment type="caution">
    <text evidence="7">The sequence shown here is derived from an EMBL/GenBank/DDBJ whole genome shotgun (WGS) entry which is preliminary data.</text>
</comment>
<name>A0A432XRL4_9GAMM</name>
<dbReference type="Pfam" id="PF09851">
    <property type="entry name" value="SHOCT"/>
    <property type="match status" value="1"/>
</dbReference>
<accession>A0A432XRL4</accession>
<keyword evidence="4 5" id="KW-0472">Membrane</keyword>
<proteinExistence type="predicted"/>
<keyword evidence="2 5" id="KW-0812">Transmembrane</keyword>
<evidence type="ECO:0000313" key="7">
    <source>
        <dbReference type="EMBL" id="RUO51241.1"/>
    </source>
</evidence>
<organism evidence="7 8">
    <name type="scientific">Idiomarina fontislapidosi</name>
    <dbReference type="NCBI Taxonomy" id="263723"/>
    <lineage>
        <taxon>Bacteria</taxon>
        <taxon>Pseudomonadati</taxon>
        <taxon>Pseudomonadota</taxon>
        <taxon>Gammaproteobacteria</taxon>
        <taxon>Alteromonadales</taxon>
        <taxon>Idiomarinaceae</taxon>
        <taxon>Idiomarina</taxon>
    </lineage>
</organism>
<keyword evidence="3 5" id="KW-1133">Transmembrane helix</keyword>
<feature type="transmembrane region" description="Helical" evidence="5">
    <location>
        <begin position="96"/>
        <end position="117"/>
    </location>
</feature>
<feature type="transmembrane region" description="Helical" evidence="5">
    <location>
        <begin position="64"/>
        <end position="84"/>
    </location>
</feature>
<evidence type="ECO:0000256" key="5">
    <source>
        <dbReference type="SAM" id="Phobius"/>
    </source>
</evidence>
<protein>
    <recommendedName>
        <fullName evidence="6">SHOCT domain-containing protein</fullName>
    </recommendedName>
</protein>
<evidence type="ECO:0000256" key="2">
    <source>
        <dbReference type="ARBA" id="ARBA00022692"/>
    </source>
</evidence>